<organism evidence="7 8">
    <name type="scientific">Batrachochytrium dendrobatidis (strain JEL423)</name>
    <dbReference type="NCBI Taxonomy" id="403673"/>
    <lineage>
        <taxon>Eukaryota</taxon>
        <taxon>Fungi</taxon>
        <taxon>Fungi incertae sedis</taxon>
        <taxon>Chytridiomycota</taxon>
        <taxon>Chytridiomycota incertae sedis</taxon>
        <taxon>Chytridiomycetes</taxon>
        <taxon>Rhizophydiales</taxon>
        <taxon>Rhizophydiales incertae sedis</taxon>
        <taxon>Batrachochytrium</taxon>
    </lineage>
</organism>
<dbReference type="PROSITE" id="PS51635">
    <property type="entry name" value="PNPLA"/>
    <property type="match status" value="1"/>
</dbReference>
<proteinExistence type="inferred from homology"/>
<dbReference type="AlphaFoldDB" id="A0A177WZ28"/>
<evidence type="ECO:0000256" key="2">
    <source>
        <dbReference type="ARBA" id="ARBA00022963"/>
    </source>
</evidence>
<feature type="active site" description="Proton acceptor" evidence="4">
    <location>
        <position position="455"/>
    </location>
</feature>
<reference evidence="7 8" key="2">
    <citation type="submission" date="2016-05" db="EMBL/GenBank/DDBJ databases">
        <title>Lineage-specific infection strategies underlie the spectrum of fungal disease in amphibians.</title>
        <authorList>
            <person name="Cuomo C.A."/>
            <person name="Farrer R.A."/>
            <person name="James T."/>
            <person name="Longcore J."/>
            <person name="Birren B."/>
        </authorList>
    </citation>
    <scope>NUCLEOTIDE SEQUENCE [LARGE SCALE GENOMIC DNA]</scope>
    <source>
        <strain evidence="7 8">JEL423</strain>
    </source>
</reference>
<dbReference type="EMBL" id="DS022314">
    <property type="protein sequence ID" value="OAJ44895.1"/>
    <property type="molecule type" value="Genomic_DNA"/>
</dbReference>
<dbReference type="InterPro" id="IPR021771">
    <property type="entry name" value="Triacylglycerol_lipase_N"/>
</dbReference>
<comment type="function">
    <text evidence="5">Lipid hydrolase.</text>
</comment>
<comment type="similarity">
    <text evidence="5">Belongs to the PLPL family.</text>
</comment>
<evidence type="ECO:0000313" key="7">
    <source>
        <dbReference type="EMBL" id="OAJ44895.1"/>
    </source>
</evidence>
<evidence type="ECO:0000256" key="3">
    <source>
        <dbReference type="ARBA" id="ARBA00023098"/>
    </source>
</evidence>
<reference evidence="7 8" key="1">
    <citation type="submission" date="2006-10" db="EMBL/GenBank/DDBJ databases">
        <title>The Genome Sequence of Batrachochytrium dendrobatidis JEL423.</title>
        <authorList>
            <consortium name="The Broad Institute Genome Sequencing Platform"/>
            <person name="Birren B."/>
            <person name="Lander E."/>
            <person name="Galagan J."/>
            <person name="Cuomo C."/>
            <person name="Devon K."/>
            <person name="Jaffe D."/>
            <person name="Butler J."/>
            <person name="Alvarez P."/>
            <person name="Gnerre S."/>
            <person name="Grabherr M."/>
            <person name="Kleber M."/>
            <person name="Mauceli E."/>
            <person name="Brockman W."/>
            <person name="Young S."/>
            <person name="LaButti K."/>
            <person name="Sykes S."/>
            <person name="DeCaprio D."/>
            <person name="Crawford M."/>
            <person name="Koehrsen M."/>
            <person name="Engels R."/>
            <person name="Montgomery P."/>
            <person name="Pearson M."/>
            <person name="Howarth C."/>
            <person name="Larson L."/>
            <person name="White J."/>
            <person name="O'Leary S."/>
            <person name="Kodira C."/>
            <person name="Zeng Q."/>
            <person name="Yandava C."/>
            <person name="Alvarado L."/>
            <person name="Longcore J."/>
            <person name="James T."/>
        </authorList>
    </citation>
    <scope>NUCLEOTIDE SEQUENCE [LARGE SCALE GENOMIC DNA]</scope>
    <source>
        <strain evidence="7 8">JEL423</strain>
    </source>
</reference>
<evidence type="ECO:0000256" key="1">
    <source>
        <dbReference type="ARBA" id="ARBA00022801"/>
    </source>
</evidence>
<keyword evidence="5" id="KW-0812">Transmembrane</keyword>
<name>A0A177WZ28_BATDL</name>
<evidence type="ECO:0000256" key="4">
    <source>
        <dbReference type="PROSITE-ProRule" id="PRU01161"/>
    </source>
</evidence>
<evidence type="ECO:0000256" key="5">
    <source>
        <dbReference type="RuleBase" id="RU362055"/>
    </source>
</evidence>
<dbReference type="VEuPathDB" id="FungiDB:BDEG_28079"/>
<dbReference type="PANTHER" id="PTHR14226:SF10">
    <property type="entry name" value="TRIACYLGLYCEROL LIPASE 4-RELATED"/>
    <property type="match status" value="1"/>
</dbReference>
<dbReference type="eggNOG" id="KOG2214">
    <property type="taxonomic scope" value="Eukaryota"/>
</dbReference>
<keyword evidence="5" id="KW-0472">Membrane</keyword>
<gene>
    <name evidence="7" type="ORF">BDEG_28079</name>
</gene>
<keyword evidence="1 4" id="KW-0378">Hydrolase</keyword>
<dbReference type="PANTHER" id="PTHR14226">
    <property type="entry name" value="NEUROPATHY TARGET ESTERASE/SWISS CHEESE D.MELANOGASTER"/>
    <property type="match status" value="1"/>
</dbReference>
<protein>
    <recommendedName>
        <fullName evidence="5">Patatin-like phospholipase domain-containing protein</fullName>
        <ecNumber evidence="5">3.1.1.-</ecNumber>
    </recommendedName>
</protein>
<dbReference type="STRING" id="403673.A0A177WZ28"/>
<dbReference type="GO" id="GO:0006641">
    <property type="term" value="P:triglyceride metabolic process"/>
    <property type="evidence" value="ECO:0007669"/>
    <property type="project" value="UniProtKB-ARBA"/>
</dbReference>
<dbReference type="InterPro" id="IPR050301">
    <property type="entry name" value="NTE"/>
</dbReference>
<feature type="domain" description="PNPLA" evidence="6">
    <location>
        <begin position="273"/>
        <end position="468"/>
    </location>
</feature>
<keyword evidence="2 4" id="KW-0442">Lipid degradation</keyword>
<feature type="short sequence motif" description="GXGXXG" evidence="4">
    <location>
        <begin position="277"/>
        <end position="282"/>
    </location>
</feature>
<accession>A0A177WZ28</accession>
<dbReference type="GO" id="GO:0016042">
    <property type="term" value="P:lipid catabolic process"/>
    <property type="evidence" value="ECO:0007669"/>
    <property type="project" value="UniProtKB-UniRule"/>
</dbReference>
<keyword evidence="5" id="KW-1133">Transmembrane helix</keyword>
<dbReference type="Gene3D" id="3.40.1090.10">
    <property type="entry name" value="Cytosolic phospholipase A2 catalytic domain"/>
    <property type="match status" value="2"/>
</dbReference>
<dbReference type="OrthoDB" id="10049244at2759"/>
<evidence type="ECO:0000259" key="6">
    <source>
        <dbReference type="PROSITE" id="PS51635"/>
    </source>
</evidence>
<dbReference type="Proteomes" id="UP000077115">
    <property type="component" value="Unassembled WGS sequence"/>
</dbReference>
<feature type="transmembrane region" description="Helical" evidence="5">
    <location>
        <begin position="272"/>
        <end position="293"/>
    </location>
</feature>
<feature type="active site" description="Nucleophile" evidence="4">
    <location>
        <position position="306"/>
    </location>
</feature>
<comment type="subcellular location">
    <subcellularLocation>
        <location evidence="5">Membrane</location>
        <topology evidence="5">Single-pass membrane protein</topology>
    </subcellularLocation>
</comment>
<evidence type="ECO:0000313" key="8">
    <source>
        <dbReference type="Proteomes" id="UP000077115"/>
    </source>
</evidence>
<comment type="caution">
    <text evidence="4">Lacks conserved residue(s) required for the propagation of feature annotation.</text>
</comment>
<dbReference type="SUPFAM" id="SSF52151">
    <property type="entry name" value="FabD/lysophospholipase-like"/>
    <property type="match status" value="1"/>
</dbReference>
<feature type="short sequence motif" description="GXSXG" evidence="4">
    <location>
        <begin position="304"/>
        <end position="308"/>
    </location>
</feature>
<sequence>MPSSMVNGMKGDIDDNISCTAIHPNSHSTMTSVQSLDSAESFPTAILIKSAKINTVPTTTGLGSTAALSSRIVEPFTHIIRSITHFNLFSFLPNSAACAAGNVISPISNVVYDVSSHYIKNVIWFLAGNRNRRHYYKYLMKIANSYEQWAAAGFMLDRWEDNDIWKIHEESPYYDYRIVRDRLNRLREHRVDDGLKNLMQHIRSTLTRSLGNFGNPHLYEQTHVGTKLLIEDYIDEVTKQLNFVCDTYDKNINDYRKMEYFLELQKAFGRTALLLSGGGAFGLIHIGTIKAMFEMRMLPKIISGSSCGAIVAAATCIHIDSELPIVLNPELLNLDVFEVPRERGKALFRIVRLLEHGVVFDVEVFTNSMRQNLGEITFQEAFNRTRRILNITVSSSTNYEMPRLLNYLTSPNVLIWSAVVASCAVPFVYRSAPLMAKDANGMTVTWNPSGHCWIDGSVESDLPIQRISELFSVNHFIVAQVNPHVMPFMDWTNRAPTRFSSFVIQTGYLAQREIQHRLMQLDDLGIQNSYLSRIKSIICQKYWGDITIVPYVPWTKYPQVLSNPTVQIITDYMIDGERATWKRIGIIRNHLEIELCLNQNILTLKQRLFNAEHNLEKKKEYEDRSLESSHINLDTVIPFRHSNTMSSIDDIQYPILKSSHASQYLSDKALHVGPVSDRVSVAKPIRQSHMIEASIRRNVKSSSDVRKMKSFN</sequence>
<dbReference type="InterPro" id="IPR016035">
    <property type="entry name" value="Acyl_Trfase/lysoPLipase"/>
</dbReference>
<dbReference type="Pfam" id="PF11815">
    <property type="entry name" value="DUF3336"/>
    <property type="match status" value="1"/>
</dbReference>
<dbReference type="Pfam" id="PF01734">
    <property type="entry name" value="Patatin"/>
    <property type="match status" value="1"/>
</dbReference>
<dbReference type="GO" id="GO:0016020">
    <property type="term" value="C:membrane"/>
    <property type="evidence" value="ECO:0007669"/>
    <property type="project" value="UniProtKB-SubCell"/>
</dbReference>
<dbReference type="GO" id="GO:0004806">
    <property type="term" value="F:triacylglycerol lipase activity"/>
    <property type="evidence" value="ECO:0007669"/>
    <property type="project" value="InterPro"/>
</dbReference>
<dbReference type="InterPro" id="IPR002641">
    <property type="entry name" value="PNPLA_dom"/>
</dbReference>
<dbReference type="EC" id="3.1.1.-" evidence="5"/>
<keyword evidence="3 4" id="KW-0443">Lipid metabolism</keyword>